<accession>A0A383C7F9</accession>
<proteinExistence type="predicted"/>
<gene>
    <name evidence="2" type="ORF">METZ01_LOCUS481190</name>
</gene>
<feature type="compositionally biased region" description="Polar residues" evidence="1">
    <location>
        <begin position="1"/>
        <end position="12"/>
    </location>
</feature>
<protein>
    <submittedName>
        <fullName evidence="2">Uncharacterized protein</fullName>
    </submittedName>
</protein>
<feature type="region of interest" description="Disordered" evidence="1">
    <location>
        <begin position="1"/>
        <end position="22"/>
    </location>
</feature>
<evidence type="ECO:0000313" key="2">
    <source>
        <dbReference type="EMBL" id="SVE28336.1"/>
    </source>
</evidence>
<feature type="non-terminal residue" evidence="2">
    <location>
        <position position="1"/>
    </location>
</feature>
<dbReference type="AlphaFoldDB" id="A0A383C7F9"/>
<reference evidence="2" key="1">
    <citation type="submission" date="2018-05" db="EMBL/GenBank/DDBJ databases">
        <authorList>
            <person name="Lanie J.A."/>
            <person name="Ng W.-L."/>
            <person name="Kazmierczak K.M."/>
            <person name="Andrzejewski T.M."/>
            <person name="Davidsen T.M."/>
            <person name="Wayne K.J."/>
            <person name="Tettelin H."/>
            <person name="Glass J.I."/>
            <person name="Rusch D."/>
            <person name="Podicherti R."/>
            <person name="Tsui H.-C.T."/>
            <person name="Winkler M.E."/>
        </authorList>
    </citation>
    <scope>NUCLEOTIDE SEQUENCE</scope>
</reference>
<name>A0A383C7F9_9ZZZZ</name>
<organism evidence="2">
    <name type="scientific">marine metagenome</name>
    <dbReference type="NCBI Taxonomy" id="408172"/>
    <lineage>
        <taxon>unclassified sequences</taxon>
        <taxon>metagenomes</taxon>
        <taxon>ecological metagenomes</taxon>
    </lineage>
</organism>
<evidence type="ECO:0000256" key="1">
    <source>
        <dbReference type="SAM" id="MobiDB-lite"/>
    </source>
</evidence>
<dbReference type="EMBL" id="UINC01206626">
    <property type="protein sequence ID" value="SVE28336.1"/>
    <property type="molecule type" value="Genomic_DNA"/>
</dbReference>
<sequence length="22" mass="2433">LSTLFNYSSTAQVKGHPDLRPT</sequence>